<keyword evidence="9" id="KW-1185">Reference proteome</keyword>
<feature type="transmembrane region" description="Helical" evidence="7">
    <location>
        <begin position="91"/>
        <end position="112"/>
    </location>
</feature>
<dbReference type="InterPro" id="IPR051907">
    <property type="entry name" value="DoxX-like_oxidoreductase"/>
</dbReference>
<evidence type="ECO:0000313" key="9">
    <source>
        <dbReference type="Proteomes" id="UP000231501"/>
    </source>
</evidence>
<accession>A0A2G9CAD4</accession>
<name>A0A2G9CAD4_9BURK</name>
<gene>
    <name evidence="8" type="ORF">CS062_09880</name>
</gene>
<keyword evidence="4 7" id="KW-0812">Transmembrane</keyword>
<comment type="caution">
    <text evidence="8">The sequence shown here is derived from an EMBL/GenBank/DDBJ whole genome shotgun (WGS) entry which is preliminary data.</text>
</comment>
<keyword evidence="6 7" id="KW-0472">Membrane</keyword>
<feature type="transmembrane region" description="Helical" evidence="7">
    <location>
        <begin position="124"/>
        <end position="145"/>
    </location>
</feature>
<comment type="subcellular location">
    <subcellularLocation>
        <location evidence="1">Cell membrane</location>
        <topology evidence="1">Multi-pass membrane protein</topology>
    </subcellularLocation>
</comment>
<keyword evidence="5 7" id="KW-1133">Transmembrane helix</keyword>
<dbReference type="Pfam" id="PF07681">
    <property type="entry name" value="DoxX"/>
    <property type="match status" value="1"/>
</dbReference>
<dbReference type="PANTHER" id="PTHR33452:SF1">
    <property type="entry name" value="INNER MEMBRANE PROTEIN YPHA-RELATED"/>
    <property type="match status" value="1"/>
</dbReference>
<dbReference type="PANTHER" id="PTHR33452">
    <property type="entry name" value="OXIDOREDUCTASE CATD-RELATED"/>
    <property type="match status" value="1"/>
</dbReference>
<dbReference type="InterPro" id="IPR032808">
    <property type="entry name" value="DoxX"/>
</dbReference>
<evidence type="ECO:0000256" key="5">
    <source>
        <dbReference type="ARBA" id="ARBA00022989"/>
    </source>
</evidence>
<feature type="transmembrane region" description="Helical" evidence="7">
    <location>
        <begin position="20"/>
        <end position="39"/>
    </location>
</feature>
<dbReference type="OrthoDB" id="5398343at2"/>
<sequence>MLSYPLFSRLRSALERHDGLAYLLLRVAFGLMLITHGLPKILGTSHGSMANPMAGSVNLIANVLHLPAAPLIGWFIALLEGLGGLMLAMGLLTRPLAAMVTVQMLVICWLLGPTFPWIDRGFEYPLILAFVSFYLLTHGAGPMSLDARIRRKS</sequence>
<reference evidence="8 9" key="1">
    <citation type="submission" date="2017-11" db="EMBL/GenBank/DDBJ databases">
        <title>Draft genome sequence of Mitsuaria sp. HWN-4.</title>
        <authorList>
            <person name="Gundlapally S.R."/>
        </authorList>
    </citation>
    <scope>NUCLEOTIDE SEQUENCE [LARGE SCALE GENOMIC DNA]</scope>
    <source>
        <strain evidence="8 9">HWN-4</strain>
    </source>
</reference>
<comment type="similarity">
    <text evidence="2">Belongs to the DoxX family.</text>
</comment>
<evidence type="ECO:0000256" key="4">
    <source>
        <dbReference type="ARBA" id="ARBA00022692"/>
    </source>
</evidence>
<evidence type="ECO:0000256" key="2">
    <source>
        <dbReference type="ARBA" id="ARBA00006679"/>
    </source>
</evidence>
<organism evidence="8 9">
    <name type="scientific">Roseateles chitinivorans</name>
    <dbReference type="NCBI Taxonomy" id="2917965"/>
    <lineage>
        <taxon>Bacteria</taxon>
        <taxon>Pseudomonadati</taxon>
        <taxon>Pseudomonadota</taxon>
        <taxon>Betaproteobacteria</taxon>
        <taxon>Burkholderiales</taxon>
        <taxon>Sphaerotilaceae</taxon>
        <taxon>Roseateles</taxon>
    </lineage>
</organism>
<dbReference type="Proteomes" id="UP000231501">
    <property type="component" value="Unassembled WGS sequence"/>
</dbReference>
<protein>
    <submittedName>
        <fullName evidence="8">DoxX family protein</fullName>
    </submittedName>
</protein>
<proteinExistence type="inferred from homology"/>
<keyword evidence="3" id="KW-1003">Cell membrane</keyword>
<evidence type="ECO:0000256" key="6">
    <source>
        <dbReference type="ARBA" id="ARBA00023136"/>
    </source>
</evidence>
<dbReference type="GO" id="GO:0005886">
    <property type="term" value="C:plasma membrane"/>
    <property type="evidence" value="ECO:0007669"/>
    <property type="project" value="UniProtKB-SubCell"/>
</dbReference>
<dbReference type="RefSeq" id="WP_099861491.1">
    <property type="nucleotide sequence ID" value="NZ_PEOG01000022.1"/>
</dbReference>
<evidence type="ECO:0000256" key="1">
    <source>
        <dbReference type="ARBA" id="ARBA00004651"/>
    </source>
</evidence>
<dbReference type="AlphaFoldDB" id="A0A2G9CAD4"/>
<evidence type="ECO:0000313" key="8">
    <source>
        <dbReference type="EMBL" id="PIM53325.1"/>
    </source>
</evidence>
<evidence type="ECO:0000256" key="3">
    <source>
        <dbReference type="ARBA" id="ARBA00022475"/>
    </source>
</evidence>
<dbReference type="EMBL" id="PEOG01000022">
    <property type="protein sequence ID" value="PIM53325.1"/>
    <property type="molecule type" value="Genomic_DNA"/>
</dbReference>
<feature type="transmembrane region" description="Helical" evidence="7">
    <location>
        <begin position="59"/>
        <end position="79"/>
    </location>
</feature>
<evidence type="ECO:0000256" key="7">
    <source>
        <dbReference type="SAM" id="Phobius"/>
    </source>
</evidence>